<proteinExistence type="predicted"/>
<keyword evidence="2" id="KW-1185">Reference proteome</keyword>
<dbReference type="EMBL" id="AGZD01000007">
    <property type="protein sequence ID" value="EKB55044.1"/>
    <property type="molecule type" value="Genomic_DNA"/>
</dbReference>
<comment type="caution">
    <text evidence="1">The sequence shown here is derived from an EMBL/GenBank/DDBJ whole genome shotgun (WGS) entry which is preliminary data.</text>
</comment>
<sequence>MSVLRLQTKPVVSPNGAGHSEGWSTFSIVCHLG</sequence>
<gene>
    <name evidence="1" type="ORF">HMPREF9706_01234</name>
</gene>
<accession>K1MG73</accession>
<dbReference type="Proteomes" id="UP000004465">
    <property type="component" value="Unassembled WGS sequence"/>
</dbReference>
<evidence type="ECO:0000313" key="2">
    <source>
        <dbReference type="Proteomes" id="UP000004465"/>
    </source>
</evidence>
<protein>
    <submittedName>
        <fullName evidence="1">Uncharacterized protein</fullName>
    </submittedName>
</protein>
<name>K1MG73_9LACT</name>
<evidence type="ECO:0000313" key="1">
    <source>
        <dbReference type="EMBL" id="EKB55044.1"/>
    </source>
</evidence>
<dbReference type="STRING" id="883111.HMPREF9706_01234"/>
<dbReference type="AlphaFoldDB" id="K1MG73"/>
<reference evidence="1 2" key="1">
    <citation type="submission" date="2012-07" db="EMBL/GenBank/DDBJ databases">
        <title>The Genome Sequence of Facklamia hominis CCUG 36813.</title>
        <authorList>
            <consortium name="The Broad Institute Genome Sequencing Platform"/>
            <person name="Earl A."/>
            <person name="Ward D."/>
            <person name="Feldgarden M."/>
            <person name="Gevers D."/>
            <person name="Huys G."/>
            <person name="Walker B."/>
            <person name="Young S.K."/>
            <person name="Zeng Q."/>
            <person name="Gargeya S."/>
            <person name="Fitzgerald M."/>
            <person name="Haas B."/>
            <person name="Abouelleil A."/>
            <person name="Alvarado L."/>
            <person name="Arachchi H.M."/>
            <person name="Berlin A.M."/>
            <person name="Chapman S.B."/>
            <person name="Goldberg J."/>
            <person name="Griggs A."/>
            <person name="Gujja S."/>
            <person name="Hansen M."/>
            <person name="Howarth C."/>
            <person name="Imamovic A."/>
            <person name="Larimer J."/>
            <person name="McCowen C."/>
            <person name="Montmayeur A."/>
            <person name="Murphy C."/>
            <person name="Neiman D."/>
            <person name="Pearson M."/>
            <person name="Priest M."/>
            <person name="Roberts A."/>
            <person name="Saif S."/>
            <person name="Shea T."/>
            <person name="Sisk P."/>
            <person name="Sykes S."/>
            <person name="Wortman J."/>
            <person name="Nusbaum C."/>
            <person name="Birren B."/>
        </authorList>
    </citation>
    <scope>NUCLEOTIDE SEQUENCE [LARGE SCALE GENOMIC DNA]</scope>
    <source>
        <strain evidence="1 2">CCUG 36813</strain>
    </source>
</reference>
<organism evidence="1 2">
    <name type="scientific">Facklamia hominis CCUG 36813</name>
    <dbReference type="NCBI Taxonomy" id="883111"/>
    <lineage>
        <taxon>Bacteria</taxon>
        <taxon>Bacillati</taxon>
        <taxon>Bacillota</taxon>
        <taxon>Bacilli</taxon>
        <taxon>Lactobacillales</taxon>
        <taxon>Aerococcaceae</taxon>
        <taxon>Facklamia</taxon>
    </lineage>
</organism>
<dbReference type="HOGENOM" id="CLU_3381948_0_0_9"/>